<keyword evidence="2" id="KW-0808">Transferase</keyword>
<protein>
    <submittedName>
        <fullName evidence="2">Phosphotransferase</fullName>
    </submittedName>
</protein>
<evidence type="ECO:0000313" key="5">
    <source>
        <dbReference type="Proteomes" id="UP000677234"/>
    </source>
</evidence>
<reference evidence="2 4" key="1">
    <citation type="submission" date="2020-12" db="EMBL/GenBank/DDBJ databases">
        <title>strain FJAT-54423T represents a novel species of the genus Brevibacillus.</title>
        <authorList>
            <person name="Tang R."/>
        </authorList>
    </citation>
    <scope>NUCLEOTIDE SEQUENCE [LARGE SCALE GENOMIC DNA]</scope>
    <source>
        <strain evidence="2 4">FJAT-54423</strain>
    </source>
</reference>
<dbReference type="PANTHER" id="PTHR41283">
    <property type="entry name" value="AMINOGLYCOSIDE PHOSPHOTRANSFERASE"/>
    <property type="match status" value="1"/>
</dbReference>
<name>A0A7T5EHI6_9BACL</name>
<proteinExistence type="predicted"/>
<dbReference type="KEGG" id="bcop:JD108_11985"/>
<dbReference type="GO" id="GO:0016740">
    <property type="term" value="F:transferase activity"/>
    <property type="evidence" value="ECO:0007669"/>
    <property type="project" value="UniProtKB-KW"/>
</dbReference>
<sequence>MEEKISAWREWIPSLADATQITPIRDGFSFDRKYLVIHRDGRKLLLRTAELRHYDGKRAEYEVMQAIRKYDAKSPIPLEMGKIMPLGLCYYILSYIEGEDARRVLPQLTPSEQYQIGWEAGQTLARLHRHPAPATTGPWYERIVNKTKGYVDAYRTCGIKIRHDEKIITFLEDNKHYLQDRPNQFQHDDYHVGNLIVSGRAFAGVIDFNRFDWGDPLHDFCKLALFSRECSVPFSAGQIAGYFGRERIPELFWKLYAMYAAISVFSSIVWSVRVTPDKVEEMRHRLLALCEDHDDFDSCIPAWYRNWGMSE</sequence>
<dbReference type="Gene3D" id="3.90.1200.10">
    <property type="match status" value="1"/>
</dbReference>
<dbReference type="EMBL" id="CP073708">
    <property type="protein sequence ID" value="QUO39761.1"/>
    <property type="molecule type" value="Genomic_DNA"/>
</dbReference>
<evidence type="ECO:0000313" key="4">
    <source>
        <dbReference type="Proteomes" id="UP000595847"/>
    </source>
</evidence>
<dbReference type="SUPFAM" id="SSF56112">
    <property type="entry name" value="Protein kinase-like (PK-like)"/>
    <property type="match status" value="1"/>
</dbReference>
<organism evidence="2 4">
    <name type="scientific">Brevibacillus composti</name>
    <dbReference type="NCBI Taxonomy" id="2796470"/>
    <lineage>
        <taxon>Bacteria</taxon>
        <taxon>Bacillati</taxon>
        <taxon>Bacillota</taxon>
        <taxon>Bacilli</taxon>
        <taxon>Bacillales</taxon>
        <taxon>Paenibacillaceae</taxon>
        <taxon>Brevibacillus</taxon>
    </lineage>
</organism>
<gene>
    <name evidence="2" type="ORF">JD108_11985</name>
    <name evidence="3" type="ORF">KDJ56_11930</name>
</gene>
<dbReference type="InterPro" id="IPR002575">
    <property type="entry name" value="Aminoglycoside_PTrfase"/>
</dbReference>
<dbReference type="InterPro" id="IPR011009">
    <property type="entry name" value="Kinase-like_dom_sf"/>
</dbReference>
<dbReference type="Proteomes" id="UP000595847">
    <property type="component" value="Chromosome"/>
</dbReference>
<keyword evidence="5" id="KW-1185">Reference proteome</keyword>
<feature type="domain" description="Aminoglycoside phosphotransferase" evidence="1">
    <location>
        <begin position="21"/>
        <end position="249"/>
    </location>
</feature>
<accession>A0A7T5EHI6</accession>
<dbReference type="PANTHER" id="PTHR41283:SF1">
    <property type="entry name" value="AMINOGLYCOSIDE PHOSPHOTRANSFERASE DOMAIN-CONTAINING PROTEIN"/>
    <property type="match status" value="1"/>
</dbReference>
<evidence type="ECO:0000313" key="2">
    <source>
        <dbReference type="EMBL" id="QQE72683.1"/>
    </source>
</evidence>
<evidence type="ECO:0000313" key="3">
    <source>
        <dbReference type="EMBL" id="QUO39761.1"/>
    </source>
</evidence>
<dbReference type="RefSeq" id="WP_198826316.1">
    <property type="nucleotide sequence ID" value="NZ_CP066308.1"/>
</dbReference>
<dbReference type="Proteomes" id="UP000677234">
    <property type="component" value="Chromosome"/>
</dbReference>
<dbReference type="AlphaFoldDB" id="A0A7T5EHI6"/>
<evidence type="ECO:0000259" key="1">
    <source>
        <dbReference type="Pfam" id="PF01636"/>
    </source>
</evidence>
<dbReference type="EMBL" id="CP066308">
    <property type="protein sequence ID" value="QQE72683.1"/>
    <property type="molecule type" value="Genomic_DNA"/>
</dbReference>
<reference evidence="3" key="2">
    <citation type="submission" date="2021-04" db="EMBL/GenBank/DDBJ databases">
        <title>Brevibacillus composti FJAT-54423, complete genome.</title>
        <authorList>
            <person name="Tang R."/>
        </authorList>
    </citation>
    <scope>NUCLEOTIDE SEQUENCE</scope>
    <source>
        <strain evidence="3">FJAT-54424</strain>
    </source>
</reference>
<dbReference type="Pfam" id="PF01636">
    <property type="entry name" value="APH"/>
    <property type="match status" value="1"/>
</dbReference>